<reference evidence="4" key="1">
    <citation type="submission" date="2018-05" db="EMBL/GenBank/DDBJ databases">
        <authorList>
            <person name="Du Z."/>
            <person name="Wang X."/>
        </authorList>
    </citation>
    <scope>NUCLEOTIDE SEQUENCE [LARGE SCALE GENOMIC DNA]</scope>
    <source>
        <strain evidence="4">CQN31</strain>
    </source>
</reference>
<feature type="region of interest" description="Disordered" evidence="1">
    <location>
        <begin position="1"/>
        <end position="25"/>
    </location>
</feature>
<feature type="transmembrane region" description="Helical" evidence="2">
    <location>
        <begin position="102"/>
        <end position="133"/>
    </location>
</feature>
<dbReference type="Proteomes" id="UP000245765">
    <property type="component" value="Unassembled WGS sequence"/>
</dbReference>
<evidence type="ECO:0000313" key="3">
    <source>
        <dbReference type="EMBL" id="PWS34860.1"/>
    </source>
</evidence>
<accession>A0A317F6P4</accession>
<keyword evidence="4" id="KW-1185">Reference proteome</keyword>
<keyword evidence="2" id="KW-1133">Transmembrane helix</keyword>
<evidence type="ECO:0000256" key="1">
    <source>
        <dbReference type="SAM" id="MobiDB-lite"/>
    </source>
</evidence>
<comment type="caution">
    <text evidence="3">The sequence shown here is derived from an EMBL/GenBank/DDBJ whole genome shotgun (WGS) entry which is preliminary data.</text>
</comment>
<feature type="transmembrane region" description="Helical" evidence="2">
    <location>
        <begin position="72"/>
        <end position="90"/>
    </location>
</feature>
<keyword evidence="2" id="KW-0472">Membrane</keyword>
<proteinExistence type="predicted"/>
<dbReference type="RefSeq" id="WP_109872501.1">
    <property type="nucleotide sequence ID" value="NZ_QGNA01000005.1"/>
</dbReference>
<feature type="compositionally biased region" description="Basic and acidic residues" evidence="1">
    <location>
        <begin position="1"/>
        <end position="10"/>
    </location>
</feature>
<dbReference type="EMBL" id="QGNA01000005">
    <property type="protein sequence ID" value="PWS34860.1"/>
    <property type="molecule type" value="Genomic_DNA"/>
</dbReference>
<gene>
    <name evidence="3" type="ORF">DFH01_21140</name>
</gene>
<organism evidence="3 4">
    <name type="scientific">Falsiroseomonas bella</name>
    <dbReference type="NCBI Taxonomy" id="2184016"/>
    <lineage>
        <taxon>Bacteria</taxon>
        <taxon>Pseudomonadati</taxon>
        <taxon>Pseudomonadota</taxon>
        <taxon>Alphaproteobacteria</taxon>
        <taxon>Acetobacterales</taxon>
        <taxon>Roseomonadaceae</taxon>
        <taxon>Falsiroseomonas</taxon>
    </lineage>
</organism>
<evidence type="ECO:0000256" key="2">
    <source>
        <dbReference type="SAM" id="Phobius"/>
    </source>
</evidence>
<name>A0A317F6P4_9PROT</name>
<evidence type="ECO:0008006" key="5">
    <source>
        <dbReference type="Google" id="ProtNLM"/>
    </source>
</evidence>
<evidence type="ECO:0000313" key="4">
    <source>
        <dbReference type="Proteomes" id="UP000245765"/>
    </source>
</evidence>
<feature type="transmembrane region" description="Helical" evidence="2">
    <location>
        <begin position="48"/>
        <end position="66"/>
    </location>
</feature>
<dbReference type="OrthoDB" id="7285020at2"/>
<protein>
    <recommendedName>
        <fullName evidence="5">5-bromo-4-chloroindolyl phosphate hydrolysis protein</fullName>
    </recommendedName>
</protein>
<dbReference type="AlphaFoldDB" id="A0A317F6P4"/>
<keyword evidence="2" id="KW-0812">Transmembrane</keyword>
<sequence>MSDQRPRRPWEPPPPRPWGNEGPLQPWDQARAQVEQGFSRFRAGTRGLLLPLFTWPLFFDAIWEIGTGDVRGLVAAALGIGLTVGATATLRRGRKGDTQRAALMVGAASGVVAGLGAALNPLMAVLLGAGGWLGTRLLYDGAVQEVAPPAPPPPPGPLDEHRARLARIAAEPRLAGVSGALAGVLDDLSARPERITEARRFLVVHLDGLDRIRERLQAGAEPPEGLPKLLEDLTSAADEMRDRIRAEETAALDIQVKVLAERLRQEGYA</sequence>